<dbReference type="PROSITE" id="PS51873">
    <property type="entry name" value="TRIAD"/>
    <property type="match status" value="1"/>
</dbReference>
<dbReference type="Gene3D" id="1.20.120.1750">
    <property type="match status" value="1"/>
</dbReference>
<keyword evidence="3" id="KW-0677">Repeat</keyword>
<keyword evidence="4 7" id="KW-0863">Zinc-finger</keyword>
<dbReference type="GO" id="GO:0008270">
    <property type="term" value="F:zinc ion binding"/>
    <property type="evidence" value="ECO:0007669"/>
    <property type="project" value="UniProtKB-KW"/>
</dbReference>
<dbReference type="Gene3D" id="3.40.50.410">
    <property type="entry name" value="von Willebrand factor, type A domain"/>
    <property type="match status" value="1"/>
</dbReference>
<organism evidence="10 11">
    <name type="scientific">Tulasnella calospora MUT 4182</name>
    <dbReference type="NCBI Taxonomy" id="1051891"/>
    <lineage>
        <taxon>Eukaryota</taxon>
        <taxon>Fungi</taxon>
        <taxon>Dikarya</taxon>
        <taxon>Basidiomycota</taxon>
        <taxon>Agaricomycotina</taxon>
        <taxon>Agaricomycetes</taxon>
        <taxon>Cantharellales</taxon>
        <taxon>Tulasnellaceae</taxon>
        <taxon>Tulasnella</taxon>
    </lineage>
</organism>
<dbReference type="CDD" id="cd22584">
    <property type="entry name" value="Rcat_RBR_unk"/>
    <property type="match status" value="1"/>
</dbReference>
<evidence type="ECO:0000256" key="3">
    <source>
        <dbReference type="ARBA" id="ARBA00022737"/>
    </source>
</evidence>
<dbReference type="OrthoDB" id="1431934at2759"/>
<evidence type="ECO:0000256" key="2">
    <source>
        <dbReference type="ARBA" id="ARBA00022723"/>
    </source>
</evidence>
<accession>A0A0C3MBU0</accession>
<keyword evidence="1" id="KW-0808">Transferase</keyword>
<reference evidence="10 11" key="1">
    <citation type="submission" date="2014-04" db="EMBL/GenBank/DDBJ databases">
        <authorList>
            <consortium name="DOE Joint Genome Institute"/>
            <person name="Kuo A."/>
            <person name="Girlanda M."/>
            <person name="Perotto S."/>
            <person name="Kohler A."/>
            <person name="Nagy L.G."/>
            <person name="Floudas D."/>
            <person name="Copeland A."/>
            <person name="Barry K.W."/>
            <person name="Cichocki N."/>
            <person name="Veneault-Fourrey C."/>
            <person name="LaButti K."/>
            <person name="Lindquist E.A."/>
            <person name="Lipzen A."/>
            <person name="Lundell T."/>
            <person name="Morin E."/>
            <person name="Murat C."/>
            <person name="Sun H."/>
            <person name="Tunlid A."/>
            <person name="Henrissat B."/>
            <person name="Grigoriev I.V."/>
            <person name="Hibbett D.S."/>
            <person name="Martin F."/>
            <person name="Nordberg H.P."/>
            <person name="Cantor M.N."/>
            <person name="Hua S.X."/>
        </authorList>
    </citation>
    <scope>NUCLEOTIDE SEQUENCE [LARGE SCALE GENOMIC DNA]</scope>
    <source>
        <strain evidence="10 11">MUT 4182</strain>
    </source>
</reference>
<evidence type="ECO:0008006" key="12">
    <source>
        <dbReference type="Google" id="ProtNLM"/>
    </source>
</evidence>
<dbReference type="Proteomes" id="UP000054248">
    <property type="component" value="Unassembled WGS sequence"/>
</dbReference>
<keyword evidence="5" id="KW-0833">Ubl conjugation pathway</keyword>
<evidence type="ECO:0000259" key="9">
    <source>
        <dbReference type="PROSITE" id="PS51873"/>
    </source>
</evidence>
<feature type="domain" description="RING-type" evidence="8">
    <location>
        <begin position="801"/>
        <end position="855"/>
    </location>
</feature>
<dbReference type="InterPro" id="IPR044066">
    <property type="entry name" value="TRIAD_supradom"/>
</dbReference>
<dbReference type="AlphaFoldDB" id="A0A0C3MBU0"/>
<keyword evidence="6" id="KW-0862">Zinc</keyword>
<dbReference type="HOGENOM" id="CLU_004581_1_0_1"/>
<dbReference type="Pfam" id="PF26200">
    <property type="entry name" value="Rcat_RNF216"/>
    <property type="match status" value="1"/>
</dbReference>
<dbReference type="GO" id="GO:0004842">
    <property type="term" value="F:ubiquitin-protein transferase activity"/>
    <property type="evidence" value="ECO:0007669"/>
    <property type="project" value="InterPro"/>
</dbReference>
<evidence type="ECO:0000256" key="6">
    <source>
        <dbReference type="ARBA" id="ARBA00022833"/>
    </source>
</evidence>
<feature type="domain" description="RING-type" evidence="9">
    <location>
        <begin position="797"/>
        <end position="1004"/>
    </location>
</feature>
<dbReference type="InterPro" id="IPR001841">
    <property type="entry name" value="Znf_RING"/>
</dbReference>
<sequence length="1015" mass="112663">MSTTDDQYDLLIVTDATASMGVFLTALNQSIPEILGISAMSGAFKRLGIIAYRDYTDDPIVEWSGWNPTNLDEFAKSLEPDGGADYPEAAKTGLIKALDEVDPSRQTLILWYTDAPPHHASQIPISTNRKAESLAFPNRSTDWMHLVYEAKAKGCTVFSFVKDVRDDRCYYVLLSQVTGGLCMEGKWHDSDEISKLTLNVLLTWMGNPPDTEAITVTRPAMKWIYKIPPPQGVENYTEVDSGDYLPRIPKNNRDRVGQFVQQMLSTITEFTTQKIPQSRIQIDLTALGRRFASPDEEEYRKAVYSGLASVIDQNVVALTYNPIFGQLWRAVCKYRAPSAVPGEKSAPPKERDDLVNRFSVQVGKIKDPKQAHDMKEWLENSYDSTEMIQEIISTAPNFDTAQRMYIDLDSFGEGGVNLTRIELMEASRSCASSVMAQLAKIFTHCKLVEPGVTLAPQQRSLPLSLTPLTLFELMPHLVVPGVMFSARPALVMALLATIVGVPFLLEPARVVLEKAKGSWIDIDVPENISYEFARFVLQGSPNDLAVRLTDEEKAFYEGMRKYRLLELNLHGRLTASTGWTPSKSREVGDDRVECQSCKIKRSKTVMSNDPKFVGVCGVCSATDMDPKSLAEQGDEESCWVECGVKTCRAQYVVMDPSALRVRPKCWYCRNTTPCPFMECVSCRNRIILPQPYQKDVDAATFHCMACTTKLRKTAVEVECTTRELVQENGVEWLGVKKTPDTFTKKSAFKLVEAHTPAFFTLSEPLTASALVLHAKPVLDVPAVVEKIFDRVNKGTVELGTCTLCFENAPHSNLRPACGRSGCSHRLDEDCLKGWYGANKVGQLLTPMQLLCPFCRRVPTTKTMTKYNPQAAALGGLKDALEDRGFYFAWCGDCGFAKRALERACCDGDRLPNIRNFVCEGCQPARGVADATAYTQGDTVSAPPPDHPARITPCPKCDVMVEKTFGCNHITCVCGAHFCHVCGFEGEEGAIYDHMNQAHGGIYDEDSEDDGGYDSE</sequence>
<dbReference type="InterPro" id="IPR031127">
    <property type="entry name" value="E3_UB_ligase_RBR"/>
</dbReference>
<protein>
    <recommendedName>
        <fullName evidence="12">RING-type domain-containing protein</fullName>
    </recommendedName>
</protein>
<keyword evidence="2" id="KW-0479">Metal-binding</keyword>
<evidence type="ECO:0000256" key="7">
    <source>
        <dbReference type="PROSITE-ProRule" id="PRU00175"/>
    </source>
</evidence>
<dbReference type="SUPFAM" id="SSF57850">
    <property type="entry name" value="RING/U-box"/>
    <property type="match status" value="2"/>
</dbReference>
<reference evidence="11" key="2">
    <citation type="submission" date="2015-01" db="EMBL/GenBank/DDBJ databases">
        <title>Evolutionary Origins and Diversification of the Mycorrhizal Mutualists.</title>
        <authorList>
            <consortium name="DOE Joint Genome Institute"/>
            <consortium name="Mycorrhizal Genomics Consortium"/>
            <person name="Kohler A."/>
            <person name="Kuo A."/>
            <person name="Nagy L.G."/>
            <person name="Floudas D."/>
            <person name="Copeland A."/>
            <person name="Barry K.W."/>
            <person name="Cichocki N."/>
            <person name="Veneault-Fourrey C."/>
            <person name="LaButti K."/>
            <person name="Lindquist E.A."/>
            <person name="Lipzen A."/>
            <person name="Lundell T."/>
            <person name="Morin E."/>
            <person name="Murat C."/>
            <person name="Riley R."/>
            <person name="Ohm R."/>
            <person name="Sun H."/>
            <person name="Tunlid A."/>
            <person name="Henrissat B."/>
            <person name="Grigoriev I.V."/>
            <person name="Hibbett D.S."/>
            <person name="Martin F."/>
        </authorList>
    </citation>
    <scope>NUCLEOTIDE SEQUENCE [LARGE SCALE GENOMIC DNA]</scope>
    <source>
        <strain evidence="11">MUT 4182</strain>
    </source>
</reference>
<evidence type="ECO:0000313" key="11">
    <source>
        <dbReference type="Proteomes" id="UP000054248"/>
    </source>
</evidence>
<dbReference type="STRING" id="1051891.A0A0C3MBU0"/>
<dbReference type="EMBL" id="KN822965">
    <property type="protein sequence ID" value="KIO31212.1"/>
    <property type="molecule type" value="Genomic_DNA"/>
</dbReference>
<dbReference type="PANTHER" id="PTHR11685">
    <property type="entry name" value="RBR FAMILY RING FINGER AND IBR DOMAIN-CONTAINING"/>
    <property type="match status" value="1"/>
</dbReference>
<dbReference type="PROSITE" id="PS50089">
    <property type="entry name" value="ZF_RING_2"/>
    <property type="match status" value="1"/>
</dbReference>
<proteinExistence type="predicted"/>
<dbReference type="GO" id="GO:0016567">
    <property type="term" value="P:protein ubiquitination"/>
    <property type="evidence" value="ECO:0007669"/>
    <property type="project" value="InterPro"/>
</dbReference>
<keyword evidence="11" id="KW-1185">Reference proteome</keyword>
<evidence type="ECO:0000259" key="8">
    <source>
        <dbReference type="PROSITE" id="PS50089"/>
    </source>
</evidence>
<evidence type="ECO:0000256" key="4">
    <source>
        <dbReference type="ARBA" id="ARBA00022771"/>
    </source>
</evidence>
<evidence type="ECO:0000256" key="1">
    <source>
        <dbReference type="ARBA" id="ARBA00022679"/>
    </source>
</evidence>
<evidence type="ECO:0000313" key="10">
    <source>
        <dbReference type="EMBL" id="KIO31212.1"/>
    </source>
</evidence>
<name>A0A0C3MBU0_9AGAM</name>
<gene>
    <name evidence="10" type="ORF">M407DRAFT_139157</name>
</gene>
<evidence type="ECO:0000256" key="5">
    <source>
        <dbReference type="ARBA" id="ARBA00022786"/>
    </source>
</evidence>
<dbReference type="SUPFAM" id="SSF53300">
    <property type="entry name" value="vWA-like"/>
    <property type="match status" value="1"/>
</dbReference>
<dbReference type="InterPro" id="IPR036465">
    <property type="entry name" value="vWFA_dom_sf"/>
</dbReference>